<keyword evidence="2" id="KW-0677">Repeat</keyword>
<dbReference type="Proteomes" id="UP000662637">
    <property type="component" value="Unassembled WGS sequence"/>
</dbReference>
<dbReference type="PANTHER" id="PTHR20875">
    <property type="entry name" value="EF-HAND CALCIUM-BINDING DOMAIN-CONTAINING PROTEIN 6-RELATED"/>
    <property type="match status" value="1"/>
</dbReference>
<evidence type="ECO:0000259" key="4">
    <source>
        <dbReference type="Pfam" id="PF08976"/>
    </source>
</evidence>
<sequence length="247" mass="26686">MPQIPTPSSPGDMANRDILERLHKAVASHPHTIAQELENFDTMKTNTVSREEFRAICARHVQILTDEQVSPVQPQVGGAVPPPCALSGTQDPGRGGSPCPGCCCSPPSPCHSWGCRSLCWAHAHWGASLLCTGWTQAITVWVPAPRHRTPEGLPRSSLPCGPAGLLQLGVSGHLLPWVSWAFMACQGKSTSQQTPSRGLWREHLSLVDARWLSSQTSQCHRPHTLGLPFSPKPSCASPLQPQDSDIK</sequence>
<keyword evidence="3" id="KW-0106">Calcium</keyword>
<dbReference type="Pfam" id="PF08976">
    <property type="entry name" value="EF-hand_11"/>
    <property type="match status" value="1"/>
</dbReference>
<dbReference type="PANTHER" id="PTHR20875:SF2">
    <property type="entry name" value="EF-HAND CALCIUM-BINDING DOMAIN-CONTAINING PROTEIN 6"/>
    <property type="match status" value="1"/>
</dbReference>
<evidence type="ECO:0000313" key="6">
    <source>
        <dbReference type="Proteomes" id="UP000662637"/>
    </source>
</evidence>
<reference evidence="5" key="1">
    <citation type="submission" date="2020-08" db="EMBL/GenBank/DDBJ databases">
        <authorList>
            <person name="Shumante A."/>
            <person name="Zimin A.V."/>
            <person name="Puiu D."/>
            <person name="Salzberg S.L."/>
        </authorList>
    </citation>
    <scope>NUCLEOTIDE SEQUENCE</scope>
    <source>
        <strain evidence="5">WC2-LM</strain>
        <tissue evidence="5">Liver</tissue>
    </source>
</reference>
<protein>
    <recommendedName>
        <fullName evidence="4">DJBP EF-hand domain-containing protein</fullName>
    </recommendedName>
</protein>
<keyword evidence="1" id="KW-0597">Phosphoprotein</keyword>
<gene>
    <name evidence="5" type="ORF">GHT09_010047</name>
</gene>
<proteinExistence type="predicted"/>
<accession>A0A834PPF5</accession>
<comment type="caution">
    <text evidence="5">The sequence shown here is derived from an EMBL/GenBank/DDBJ whole genome shotgun (WGS) entry which is preliminary data.</text>
</comment>
<dbReference type="EMBL" id="WJEC01008237">
    <property type="protein sequence ID" value="KAF7463265.1"/>
    <property type="molecule type" value="Genomic_DNA"/>
</dbReference>
<evidence type="ECO:0000256" key="2">
    <source>
        <dbReference type="ARBA" id="ARBA00022737"/>
    </source>
</evidence>
<organism evidence="5 6">
    <name type="scientific">Marmota monax</name>
    <name type="common">Woodchuck</name>
    <dbReference type="NCBI Taxonomy" id="9995"/>
    <lineage>
        <taxon>Eukaryota</taxon>
        <taxon>Metazoa</taxon>
        <taxon>Chordata</taxon>
        <taxon>Craniata</taxon>
        <taxon>Vertebrata</taxon>
        <taxon>Euteleostomi</taxon>
        <taxon>Mammalia</taxon>
        <taxon>Eutheria</taxon>
        <taxon>Euarchontoglires</taxon>
        <taxon>Glires</taxon>
        <taxon>Rodentia</taxon>
        <taxon>Sciuromorpha</taxon>
        <taxon>Sciuridae</taxon>
        <taxon>Xerinae</taxon>
        <taxon>Marmotini</taxon>
        <taxon>Marmota</taxon>
    </lineage>
</organism>
<dbReference type="GO" id="GO:0005654">
    <property type="term" value="C:nucleoplasm"/>
    <property type="evidence" value="ECO:0007669"/>
    <property type="project" value="TreeGrafter"/>
</dbReference>
<dbReference type="Gene3D" id="1.10.238.10">
    <property type="entry name" value="EF-hand"/>
    <property type="match status" value="1"/>
</dbReference>
<evidence type="ECO:0000313" key="5">
    <source>
        <dbReference type="EMBL" id="KAF7463265.1"/>
    </source>
</evidence>
<evidence type="ECO:0000256" key="3">
    <source>
        <dbReference type="ARBA" id="ARBA00022837"/>
    </source>
</evidence>
<dbReference type="InterPro" id="IPR052603">
    <property type="entry name" value="EFCB6"/>
</dbReference>
<dbReference type="InterPro" id="IPR015070">
    <property type="entry name" value="EF_hand_DJBP"/>
</dbReference>
<feature type="domain" description="DJBP EF-hand" evidence="4">
    <location>
        <begin position="13"/>
        <end position="69"/>
    </location>
</feature>
<evidence type="ECO:0000256" key="1">
    <source>
        <dbReference type="ARBA" id="ARBA00022553"/>
    </source>
</evidence>
<dbReference type="AlphaFoldDB" id="A0A834PPF5"/>
<name>A0A834PPF5_MARMO</name>